<sequence>MAQGRSRASGCRALVTAGKYLWSPAFNRSSTRGQRNMFDPQRGMVHSEAASLATGAAASAQQQEERYSDRNSPTNLNLIYRDVKAFLREVGGNPREARYWLTQFQRASAAQSPAFAVLEVDSSVFSSRERVQSLAFGLSFLQRMDMKPVVVMGRSESEDPGPGGAVAGSRCSRGLVERSQQLTEALQQQSASVLPLFSAESFLLLQEGPPGSSAPPSVVVDSGLLRWCLGCGTLPLVCPVGRDMRGCSVTLDPTEVTAAIARALQPHKVMFLNESGGLRSPGSKVLDTVSLPSDLPALVSAAWLSPAEHRRVSAVSGLLHQLLSDSSAVITSADTLLTELFSHRGSGTIFKIGDPIHRYTSLEGIDVNRLLALISKTFDKPLKHDYIASLTGRLHSIYLSEGYSAAAIVTKEPVNGGSPYLDKFVVSSSKQGQGTSHILWECIRRDLGKLFWRSRTSNRINPWYFKHCEGSFNDGAWTVFWFGLTDIRDSHPQGTSETCQCCRNHQTIKELWEENLMAVSTFQTVVLVCVFATCTLLLFSVFGRDLKTPVAASITHPPGPPPKTKRSPPPLSHLPPPGPCTCAKAAVLLKNALPMDRAEELIKRREKEFQQHKVRTESVLSSLLYAPSNSPLQYPIQGFRVQPMTSTLIPGLALHAEQRSSYTVSLNVSKGVLRTLFPAKGAQVQGNGESRLMMESSSLETLNELLGHVSYTSSAYHIHTGDLASFQFEDHEAVFPVTIKQPQPPVLYDMGTDINSQVTITTKTFLRYPELQRLLSSIRQFYKDIEVIIADDSFDPEKITGAHIQHYIMPPAQGWFAGRNLAVSQVTTKYFLWVDDDFLFTESTKIEELVKVMEANPDLDVLGGSVGGLQFYFSLLYEEGDEMEGGCMYRKSRGRFHSLPGYPQCSLVNGVVNFFLARTDAAQRVGFDPQLKRLAHSEFFMDGLGSLMVATCGHVSIGHQKIRVSARYSRFRHPPTSDSDSKLQLHFFKNHLKCILYG</sequence>
<dbReference type="Gene3D" id="3.90.550.10">
    <property type="entry name" value="Spore Coat Polysaccharide Biosynthesis Protein SpsA, Chain A"/>
    <property type="match status" value="1"/>
</dbReference>
<dbReference type="EMBL" id="JAUZQC010000017">
    <property type="protein sequence ID" value="KAK5856831.1"/>
    <property type="molecule type" value="Genomic_DNA"/>
</dbReference>
<feature type="region of interest" description="Disordered" evidence="1">
    <location>
        <begin position="551"/>
        <end position="575"/>
    </location>
</feature>
<dbReference type="CDD" id="cd00761">
    <property type="entry name" value="Glyco_tranf_GTA_type"/>
    <property type="match status" value="1"/>
</dbReference>
<dbReference type="Proteomes" id="UP001346869">
    <property type="component" value="Unassembled WGS sequence"/>
</dbReference>
<dbReference type="InterPro" id="IPR029044">
    <property type="entry name" value="Nucleotide-diphossugar_trans"/>
</dbReference>
<dbReference type="Pfam" id="PF04768">
    <property type="entry name" value="NAT"/>
    <property type="match status" value="1"/>
</dbReference>
<dbReference type="SUPFAM" id="SSF53448">
    <property type="entry name" value="Nucleotide-diphospho-sugar transferases"/>
    <property type="match status" value="1"/>
</dbReference>
<dbReference type="SUPFAM" id="SSF53633">
    <property type="entry name" value="Carbamate kinase-like"/>
    <property type="match status" value="1"/>
</dbReference>
<dbReference type="PANTHER" id="PTHR15046:SF2">
    <property type="entry name" value="BETA-1,4 N-ACETYLGALACTOSAMINYLTRANSFERASE 2"/>
    <property type="match status" value="1"/>
</dbReference>
<evidence type="ECO:0000313" key="4">
    <source>
        <dbReference type="Proteomes" id="UP001346869"/>
    </source>
</evidence>
<evidence type="ECO:0000259" key="2">
    <source>
        <dbReference type="PROSITE" id="PS51731"/>
    </source>
</evidence>
<reference evidence="3 4" key="2">
    <citation type="journal article" date="2023" name="Mol. Biol. Evol.">
        <title>Genomics of Secondarily Temperate Adaptation in the Only Non-Antarctic Icefish.</title>
        <authorList>
            <person name="Rivera-Colon A.G."/>
            <person name="Rayamajhi N."/>
            <person name="Minhas B.F."/>
            <person name="Madrigal G."/>
            <person name="Bilyk K.T."/>
            <person name="Yoon V."/>
            <person name="Hune M."/>
            <person name="Gregory S."/>
            <person name="Cheng C.H.C."/>
            <person name="Catchen J.M."/>
        </authorList>
    </citation>
    <scope>NUCLEOTIDE SEQUENCE [LARGE SCALE GENOMIC DNA]</scope>
    <source>
        <strain evidence="3">JMC-PN-2008</strain>
    </source>
</reference>
<feature type="region of interest" description="Disordered" evidence="1">
    <location>
        <begin position="51"/>
        <end position="72"/>
    </location>
</feature>
<dbReference type="CDD" id="cd04265">
    <property type="entry name" value="DUF619-NAGS-U"/>
    <property type="match status" value="1"/>
</dbReference>
<dbReference type="InterPro" id="IPR036393">
    <property type="entry name" value="AceGlu_kinase-like_sf"/>
</dbReference>
<dbReference type="FunFam" id="3.40.630.30:FF:000045">
    <property type="entry name" value="N-acetylglutamate synthase, mitochondrial"/>
    <property type="match status" value="1"/>
</dbReference>
<comment type="caution">
    <text evidence="3">The sequence shown here is derived from an EMBL/GenBank/DDBJ whole genome shotgun (WGS) entry which is preliminary data.</text>
</comment>
<reference evidence="3 4" key="1">
    <citation type="journal article" date="2023" name="Genes (Basel)">
        <title>Chromosome-Level Genome Assembly and Circadian Gene Repertoire of the Patagonia Blennie Eleginops maclovinus-The Closest Ancestral Proxy of Antarctic Cryonotothenioids.</title>
        <authorList>
            <person name="Cheng C.C."/>
            <person name="Rivera-Colon A.G."/>
            <person name="Minhas B.F."/>
            <person name="Wilson L."/>
            <person name="Rayamajhi N."/>
            <person name="Vargas-Chacoff L."/>
            <person name="Catchen J.M."/>
        </authorList>
    </citation>
    <scope>NUCLEOTIDE SEQUENCE [LARGE SCALE GENOMIC DNA]</scope>
    <source>
        <strain evidence="3">JMC-PN-2008</strain>
    </source>
</reference>
<accession>A0AAN7X3A3</accession>
<dbReference type="Pfam" id="PF00535">
    <property type="entry name" value="Glycos_transf_2"/>
    <property type="match status" value="1"/>
</dbReference>
<dbReference type="GO" id="GO:0008376">
    <property type="term" value="F:acetylgalactosaminyltransferase activity"/>
    <property type="evidence" value="ECO:0007669"/>
    <property type="project" value="TreeGrafter"/>
</dbReference>
<keyword evidence="4" id="KW-1185">Reference proteome</keyword>
<dbReference type="Gene3D" id="3.40.630.30">
    <property type="match status" value="1"/>
</dbReference>
<feature type="compositionally biased region" description="Pro residues" evidence="1">
    <location>
        <begin position="557"/>
        <end position="575"/>
    </location>
</feature>
<dbReference type="Gene3D" id="3.40.1160.10">
    <property type="entry name" value="Acetylglutamate kinase-like"/>
    <property type="match status" value="1"/>
</dbReference>
<gene>
    <name evidence="3" type="ORF">PBY51_008401</name>
</gene>
<protein>
    <recommendedName>
        <fullName evidence="2">N-acetyltransferase domain-containing protein</fullName>
    </recommendedName>
</protein>
<dbReference type="AlphaFoldDB" id="A0AAN7X3A3"/>
<name>A0AAN7X3A3_ELEMC</name>
<feature type="domain" description="N-acetyltransferase" evidence="2">
    <location>
        <begin position="354"/>
        <end position="505"/>
    </location>
</feature>
<dbReference type="PROSITE" id="PS51731">
    <property type="entry name" value="GNAT_NAGS"/>
    <property type="match status" value="1"/>
</dbReference>
<evidence type="ECO:0000313" key="3">
    <source>
        <dbReference type="EMBL" id="KAK5856831.1"/>
    </source>
</evidence>
<dbReference type="PANTHER" id="PTHR15046">
    <property type="entry name" value="GLYCO_TRANS_2-LIKE DOMAIN-CONTAINING PROTEIN"/>
    <property type="match status" value="1"/>
</dbReference>
<evidence type="ECO:0000256" key="1">
    <source>
        <dbReference type="SAM" id="MobiDB-lite"/>
    </source>
</evidence>
<dbReference type="InterPro" id="IPR001173">
    <property type="entry name" value="Glyco_trans_2-like"/>
</dbReference>
<organism evidence="3 4">
    <name type="scientific">Eleginops maclovinus</name>
    <name type="common">Patagonian blennie</name>
    <name type="synonym">Eleginus maclovinus</name>
    <dbReference type="NCBI Taxonomy" id="56733"/>
    <lineage>
        <taxon>Eukaryota</taxon>
        <taxon>Metazoa</taxon>
        <taxon>Chordata</taxon>
        <taxon>Craniata</taxon>
        <taxon>Vertebrata</taxon>
        <taxon>Euteleostomi</taxon>
        <taxon>Actinopterygii</taxon>
        <taxon>Neopterygii</taxon>
        <taxon>Teleostei</taxon>
        <taxon>Neoteleostei</taxon>
        <taxon>Acanthomorphata</taxon>
        <taxon>Eupercaria</taxon>
        <taxon>Perciformes</taxon>
        <taxon>Notothenioidei</taxon>
        <taxon>Eleginopidae</taxon>
        <taxon>Eleginops</taxon>
    </lineage>
</organism>
<dbReference type="GO" id="GO:0019276">
    <property type="term" value="P:UDP-N-acetylgalactosamine metabolic process"/>
    <property type="evidence" value="ECO:0007669"/>
    <property type="project" value="TreeGrafter"/>
</dbReference>
<dbReference type="GO" id="GO:0006047">
    <property type="term" value="P:UDP-N-acetylglucosamine metabolic process"/>
    <property type="evidence" value="ECO:0007669"/>
    <property type="project" value="TreeGrafter"/>
</dbReference>
<feature type="compositionally biased region" description="Low complexity" evidence="1">
    <location>
        <begin position="51"/>
        <end position="62"/>
    </location>
</feature>
<dbReference type="InterPro" id="IPR006855">
    <property type="entry name" value="Vertebrate-like_GNAT_dom"/>
</dbReference>
<proteinExistence type="predicted"/>